<dbReference type="PANTHER" id="PTHR45967:SF38">
    <property type="entry name" value="G-BOX-BINDING FACTOR 2"/>
    <property type="match status" value="1"/>
</dbReference>
<feature type="domain" description="BZIP" evidence="8">
    <location>
        <begin position="303"/>
        <end position="366"/>
    </location>
</feature>
<evidence type="ECO:0000256" key="2">
    <source>
        <dbReference type="ARBA" id="ARBA00007163"/>
    </source>
</evidence>
<dbReference type="CDD" id="cd14702">
    <property type="entry name" value="bZIP_plant_GBF1"/>
    <property type="match status" value="1"/>
</dbReference>
<accession>A0A8J5L1J5</accession>
<feature type="compositionally biased region" description="Polar residues" evidence="7">
    <location>
        <begin position="1"/>
        <end position="10"/>
    </location>
</feature>
<dbReference type="SMART" id="SM00338">
    <property type="entry name" value="BRLZ"/>
    <property type="match status" value="1"/>
</dbReference>
<dbReference type="InterPro" id="IPR045314">
    <property type="entry name" value="bZIP_plant_GBF1"/>
</dbReference>
<evidence type="ECO:0000256" key="6">
    <source>
        <dbReference type="ARBA" id="ARBA00023242"/>
    </source>
</evidence>
<proteinExistence type="inferred from homology"/>
<comment type="similarity">
    <text evidence="2">Belongs to the bZIP family.</text>
</comment>
<organism evidence="9 10">
    <name type="scientific">Zingiber officinale</name>
    <name type="common">Ginger</name>
    <name type="synonym">Amomum zingiber</name>
    <dbReference type="NCBI Taxonomy" id="94328"/>
    <lineage>
        <taxon>Eukaryota</taxon>
        <taxon>Viridiplantae</taxon>
        <taxon>Streptophyta</taxon>
        <taxon>Embryophyta</taxon>
        <taxon>Tracheophyta</taxon>
        <taxon>Spermatophyta</taxon>
        <taxon>Magnoliopsida</taxon>
        <taxon>Liliopsida</taxon>
        <taxon>Zingiberales</taxon>
        <taxon>Zingiberaceae</taxon>
        <taxon>Zingiber</taxon>
    </lineage>
</organism>
<evidence type="ECO:0000256" key="5">
    <source>
        <dbReference type="ARBA" id="ARBA00023163"/>
    </source>
</evidence>
<gene>
    <name evidence="9" type="ORF">ZIOFF_032954</name>
</gene>
<keyword evidence="5" id="KW-0804">Transcription</keyword>
<evidence type="ECO:0000313" key="9">
    <source>
        <dbReference type="EMBL" id="KAG6507604.1"/>
    </source>
</evidence>
<evidence type="ECO:0000256" key="3">
    <source>
        <dbReference type="ARBA" id="ARBA00023015"/>
    </source>
</evidence>
<evidence type="ECO:0000259" key="8">
    <source>
        <dbReference type="PROSITE" id="PS50217"/>
    </source>
</evidence>
<dbReference type="Pfam" id="PF07777">
    <property type="entry name" value="MFMR"/>
    <property type="match status" value="1"/>
</dbReference>
<feature type="region of interest" description="Disordered" evidence="7">
    <location>
        <begin position="1"/>
        <end position="20"/>
    </location>
</feature>
<keyword evidence="3" id="KW-0805">Transcription regulation</keyword>
<comment type="caution">
    <text evidence="9">The sequence shown here is derived from an EMBL/GenBank/DDBJ whole genome shotgun (WGS) entry which is preliminary data.</text>
</comment>
<keyword evidence="10" id="KW-1185">Reference proteome</keyword>
<evidence type="ECO:0000256" key="4">
    <source>
        <dbReference type="ARBA" id="ARBA00023125"/>
    </source>
</evidence>
<dbReference type="Pfam" id="PF00170">
    <property type="entry name" value="bZIP_1"/>
    <property type="match status" value="1"/>
</dbReference>
<dbReference type="InterPro" id="IPR046347">
    <property type="entry name" value="bZIP_sf"/>
</dbReference>
<dbReference type="PROSITE" id="PS50217">
    <property type="entry name" value="BZIP"/>
    <property type="match status" value="1"/>
</dbReference>
<name>A0A8J5L1J5_ZINOF</name>
<dbReference type="Proteomes" id="UP000734854">
    <property type="component" value="Unassembled WGS sequence"/>
</dbReference>
<comment type="subcellular location">
    <subcellularLocation>
        <location evidence="1">Nucleus</location>
    </subcellularLocation>
</comment>
<keyword evidence="4" id="KW-0238">DNA-binding</keyword>
<feature type="compositionally biased region" description="Polar residues" evidence="7">
    <location>
        <begin position="196"/>
        <end position="220"/>
    </location>
</feature>
<evidence type="ECO:0000256" key="7">
    <source>
        <dbReference type="SAM" id="MobiDB-lite"/>
    </source>
</evidence>
<evidence type="ECO:0000313" key="10">
    <source>
        <dbReference type="Proteomes" id="UP000734854"/>
    </source>
</evidence>
<dbReference type="GO" id="GO:0005634">
    <property type="term" value="C:nucleus"/>
    <property type="evidence" value="ECO:0007669"/>
    <property type="project" value="UniProtKB-SubCell"/>
</dbReference>
<dbReference type="InterPro" id="IPR044827">
    <property type="entry name" value="GBF-like"/>
</dbReference>
<feature type="compositionally biased region" description="Basic and acidic residues" evidence="7">
    <location>
        <begin position="182"/>
        <end position="195"/>
    </location>
</feature>
<evidence type="ECO:0000256" key="1">
    <source>
        <dbReference type="ARBA" id="ARBA00004123"/>
    </source>
</evidence>
<sequence length="454" mass="48334">MGNNEAATPSKTEKLPSPVQLQEQPALHPYADWAAMQAYYGPGMMHPYFSTSVVPGYAPHPYMWAPRPLVPPFGSPYAAMYPNGAYPHASMPLGSHAPHPGATEAVVMATPLNVEAPDISLGCKDKWLVTKLNATVGNKTSKNASGAHGNELSQSGYNSADGSSNGSDGSNSAGGSSNHVKVGSEDRPSSDERNIDSNINSANGGGKTSSKVSFGVSGTPTDIAGNRVRNKASPGPAQPLVVKNTGTPVPSSAIPMMPGCNGVPSELWIQGLIEKHPFKKQNANRHLVSAKSLGDLFLQDERTLKREKRKQSNRESARRSRLRKQAENEELGKKVDTLVAENTNLRSEISQLISSSDALRTENSVLLKKLKNLQTIHAEEPSLPNAEIEGAPSIVAVNLLSMIDKPNSISSGENLESGSADDPDGKLQQLLDTNPRTEVAETVLTMIPVTVQDK</sequence>
<keyword evidence="6" id="KW-0539">Nucleus</keyword>
<dbReference type="GO" id="GO:0003700">
    <property type="term" value="F:DNA-binding transcription factor activity"/>
    <property type="evidence" value="ECO:0007669"/>
    <property type="project" value="InterPro"/>
</dbReference>
<feature type="compositionally biased region" description="Low complexity" evidence="7">
    <location>
        <begin position="155"/>
        <end position="178"/>
    </location>
</feature>
<dbReference type="GO" id="GO:0000976">
    <property type="term" value="F:transcription cis-regulatory region binding"/>
    <property type="evidence" value="ECO:0007669"/>
    <property type="project" value="UniProtKB-ARBA"/>
</dbReference>
<dbReference type="InterPro" id="IPR012900">
    <property type="entry name" value="MFMR"/>
</dbReference>
<feature type="region of interest" description="Disordered" evidence="7">
    <location>
        <begin position="138"/>
        <end position="246"/>
    </location>
</feature>
<dbReference type="SUPFAM" id="SSF57959">
    <property type="entry name" value="Leucine zipper domain"/>
    <property type="match status" value="1"/>
</dbReference>
<dbReference type="AlphaFoldDB" id="A0A8J5L1J5"/>
<reference evidence="9 10" key="1">
    <citation type="submission" date="2020-08" db="EMBL/GenBank/DDBJ databases">
        <title>Plant Genome Project.</title>
        <authorList>
            <person name="Zhang R.-G."/>
        </authorList>
    </citation>
    <scope>NUCLEOTIDE SEQUENCE [LARGE SCALE GENOMIC DNA]</scope>
    <source>
        <tissue evidence="9">Rhizome</tissue>
    </source>
</reference>
<dbReference type="PROSITE" id="PS00036">
    <property type="entry name" value="BZIP_BASIC"/>
    <property type="match status" value="1"/>
</dbReference>
<protein>
    <recommendedName>
        <fullName evidence="8">BZIP domain-containing protein</fullName>
    </recommendedName>
</protein>
<feature type="region of interest" description="Disordered" evidence="7">
    <location>
        <begin position="305"/>
        <end position="329"/>
    </location>
</feature>
<dbReference type="Gene3D" id="1.20.5.170">
    <property type="match status" value="1"/>
</dbReference>
<dbReference type="EMBL" id="JACMSC010000009">
    <property type="protein sequence ID" value="KAG6507604.1"/>
    <property type="molecule type" value="Genomic_DNA"/>
</dbReference>
<dbReference type="PANTHER" id="PTHR45967">
    <property type="entry name" value="G-BOX-BINDING FACTOR 3-RELATED"/>
    <property type="match status" value="1"/>
</dbReference>
<dbReference type="InterPro" id="IPR004827">
    <property type="entry name" value="bZIP"/>
</dbReference>